<dbReference type="AlphaFoldDB" id="A0A9P9BKQ2"/>
<dbReference type="InterPro" id="IPR056884">
    <property type="entry name" value="NPHP3-like_N"/>
</dbReference>
<protein>
    <recommendedName>
        <fullName evidence="2">NACHT domain-containing protein</fullName>
    </recommendedName>
</protein>
<keyword evidence="1" id="KW-0677">Repeat</keyword>
<dbReference type="Proteomes" id="UP000756346">
    <property type="component" value="Unassembled WGS sequence"/>
</dbReference>
<dbReference type="GO" id="GO:0003824">
    <property type="term" value="F:catalytic activity"/>
    <property type="evidence" value="ECO:0007669"/>
    <property type="project" value="InterPro"/>
</dbReference>
<evidence type="ECO:0000259" key="2">
    <source>
        <dbReference type="PROSITE" id="PS50837"/>
    </source>
</evidence>
<dbReference type="PROSITE" id="PS50837">
    <property type="entry name" value="NACHT"/>
    <property type="match status" value="1"/>
</dbReference>
<organism evidence="3 4">
    <name type="scientific">Microdochium trichocladiopsis</name>
    <dbReference type="NCBI Taxonomy" id="1682393"/>
    <lineage>
        <taxon>Eukaryota</taxon>
        <taxon>Fungi</taxon>
        <taxon>Dikarya</taxon>
        <taxon>Ascomycota</taxon>
        <taxon>Pezizomycotina</taxon>
        <taxon>Sordariomycetes</taxon>
        <taxon>Xylariomycetidae</taxon>
        <taxon>Xylariales</taxon>
        <taxon>Microdochiaceae</taxon>
        <taxon>Microdochium</taxon>
    </lineage>
</organism>
<evidence type="ECO:0000313" key="4">
    <source>
        <dbReference type="Proteomes" id="UP000756346"/>
    </source>
</evidence>
<evidence type="ECO:0000256" key="1">
    <source>
        <dbReference type="ARBA" id="ARBA00022737"/>
    </source>
</evidence>
<dbReference type="GO" id="GO:0009116">
    <property type="term" value="P:nucleoside metabolic process"/>
    <property type="evidence" value="ECO:0007669"/>
    <property type="project" value="InterPro"/>
</dbReference>
<dbReference type="Pfam" id="PF22939">
    <property type="entry name" value="WHD_GPIID"/>
    <property type="match status" value="1"/>
</dbReference>
<feature type="domain" description="NACHT" evidence="2">
    <location>
        <begin position="391"/>
        <end position="534"/>
    </location>
</feature>
<sequence>MADSFKHQDYTVGWVCALPIEQTAAWAMLDEKHPRLASPKGDDNAYMLGSIGGHNIVIACLPKGRIGVTSASTVVTQMVSTFTAIRFALMVGIGGGIPSKVSLGDVVVSTPTPEFPGVVQWDLGKTGTRGFRRTGALSPPPASLLSAISRLESAHEIEGSRIEEFLEELKQKHPRLTSKYCKSAMLQDWVFPADYPHVENAPTCQDCDLSLAEMRTSDEPRIHYGLIASGNQVVKSAQLRDELCVSLGGGVLCIEMEAAGLMNKIPTLAVRGICDYADSHKNKDWQPYAAAVAAAFSKELLLDIQPAEVSNEQTVKDLVEAMTTGVSETREQVRRIERQIESQHDREILDWLSPTGYGSQQTELLRRRQPGTGQWFLNHENYGHWLNEPGATLFCPGIPGAGKTMLAALIIDDMSRRYETLPDVAVAYVYCDYQRASEQTTENVLSSLLRQLVSPLPHTINATRDLYGRHANQQTRPSLEEILRVLHDAVKYYSRCFIIMDALDELEPMCRRSVLSEIFEFQARSGANILATARHITDIKESFKGAAVIEISAAHGDVLAFLSAQRSTLPCAADEVICAEITAAITKSIGGMFLLARLYLDSLKNKDTRKQIRAALARFTAASSPHGTASSTVYDTAYEDAMERIEMQPRKDRAKQIIMWITCARRPLTIKELQYALAVEAESGSEALDEDNIPTLDMSICAGLVTVEGRTGIVRFIHFTTQEYFRRAAPKWFPNAEQLIVSTCLAYLSYKLPEEFFEANLDLISRHDLVPYPFYPYSVNYWVDHARLAQHHSSVLQFLKDHQRRGPENGAAPVGLKEVSFHT</sequence>
<proteinExistence type="predicted"/>
<dbReference type="InterPro" id="IPR000845">
    <property type="entry name" value="Nucleoside_phosphorylase_d"/>
</dbReference>
<accession>A0A9P9BKQ2</accession>
<dbReference type="Pfam" id="PF01048">
    <property type="entry name" value="PNP_UDP_1"/>
    <property type="match status" value="1"/>
</dbReference>
<dbReference type="PANTHER" id="PTHR46082:SF11">
    <property type="entry name" value="AAA+ ATPASE DOMAIN-CONTAINING PROTEIN-RELATED"/>
    <property type="match status" value="1"/>
</dbReference>
<dbReference type="PANTHER" id="PTHR46082">
    <property type="entry name" value="ATP/GTP-BINDING PROTEIN-RELATED"/>
    <property type="match status" value="1"/>
</dbReference>
<dbReference type="InterPro" id="IPR007111">
    <property type="entry name" value="NACHT_NTPase"/>
</dbReference>
<dbReference type="OrthoDB" id="20872at2759"/>
<dbReference type="InterPro" id="IPR035994">
    <property type="entry name" value="Nucleoside_phosphorylase_sf"/>
</dbReference>
<dbReference type="GeneID" id="70188986"/>
<gene>
    <name evidence="3" type="ORF">B0I36DRAFT_367315</name>
</gene>
<dbReference type="SUPFAM" id="SSF52540">
    <property type="entry name" value="P-loop containing nucleoside triphosphate hydrolases"/>
    <property type="match status" value="1"/>
</dbReference>
<dbReference type="InterPro" id="IPR053137">
    <property type="entry name" value="NLR-like"/>
</dbReference>
<comment type="caution">
    <text evidence="3">The sequence shown here is derived from an EMBL/GenBank/DDBJ whole genome shotgun (WGS) entry which is preliminary data.</text>
</comment>
<name>A0A9P9BKQ2_9PEZI</name>
<dbReference type="EMBL" id="JAGTJQ010000010">
    <property type="protein sequence ID" value="KAH7020832.1"/>
    <property type="molecule type" value="Genomic_DNA"/>
</dbReference>
<dbReference type="Gene3D" id="3.40.50.300">
    <property type="entry name" value="P-loop containing nucleotide triphosphate hydrolases"/>
    <property type="match status" value="1"/>
</dbReference>
<keyword evidence="4" id="KW-1185">Reference proteome</keyword>
<dbReference type="SUPFAM" id="SSF53167">
    <property type="entry name" value="Purine and uridine phosphorylases"/>
    <property type="match status" value="1"/>
</dbReference>
<dbReference type="InterPro" id="IPR027417">
    <property type="entry name" value="P-loop_NTPase"/>
</dbReference>
<dbReference type="Gene3D" id="3.40.50.1580">
    <property type="entry name" value="Nucleoside phosphorylase domain"/>
    <property type="match status" value="1"/>
</dbReference>
<evidence type="ECO:0000313" key="3">
    <source>
        <dbReference type="EMBL" id="KAH7020832.1"/>
    </source>
</evidence>
<dbReference type="Pfam" id="PF24883">
    <property type="entry name" value="NPHP3_N"/>
    <property type="match status" value="1"/>
</dbReference>
<reference evidence="3" key="1">
    <citation type="journal article" date="2021" name="Nat. Commun.">
        <title>Genetic determinants of endophytism in the Arabidopsis root mycobiome.</title>
        <authorList>
            <person name="Mesny F."/>
            <person name="Miyauchi S."/>
            <person name="Thiergart T."/>
            <person name="Pickel B."/>
            <person name="Atanasova L."/>
            <person name="Karlsson M."/>
            <person name="Huettel B."/>
            <person name="Barry K.W."/>
            <person name="Haridas S."/>
            <person name="Chen C."/>
            <person name="Bauer D."/>
            <person name="Andreopoulos W."/>
            <person name="Pangilinan J."/>
            <person name="LaButti K."/>
            <person name="Riley R."/>
            <person name="Lipzen A."/>
            <person name="Clum A."/>
            <person name="Drula E."/>
            <person name="Henrissat B."/>
            <person name="Kohler A."/>
            <person name="Grigoriev I.V."/>
            <person name="Martin F.M."/>
            <person name="Hacquard S."/>
        </authorList>
    </citation>
    <scope>NUCLEOTIDE SEQUENCE</scope>
    <source>
        <strain evidence="3">MPI-CAGE-CH-0230</strain>
    </source>
</reference>
<dbReference type="InterPro" id="IPR054471">
    <property type="entry name" value="GPIID_WHD"/>
</dbReference>
<dbReference type="RefSeq" id="XP_046007033.1">
    <property type="nucleotide sequence ID" value="XM_046159440.1"/>
</dbReference>